<dbReference type="InterPro" id="IPR049690">
    <property type="entry name" value="Daptide_MTase"/>
</dbReference>
<dbReference type="Pfam" id="PF13649">
    <property type="entry name" value="Methyltransf_25"/>
    <property type="match status" value="1"/>
</dbReference>
<dbReference type="NCBIfam" id="NF041820">
    <property type="entry name" value="daptide_MTase"/>
    <property type="match status" value="1"/>
</dbReference>
<dbReference type="InterPro" id="IPR029063">
    <property type="entry name" value="SAM-dependent_MTases_sf"/>
</dbReference>
<protein>
    <submittedName>
        <fullName evidence="2">Veg24</fullName>
    </submittedName>
</protein>
<accession>B7T196</accession>
<dbReference type="SUPFAM" id="SSF53335">
    <property type="entry name" value="S-adenosyl-L-methionine-dependent methyltransferases"/>
    <property type="match status" value="1"/>
</dbReference>
<name>B7T196_9BACT</name>
<gene>
    <name evidence="2" type="primary">veg24</name>
</gene>
<evidence type="ECO:0000259" key="1">
    <source>
        <dbReference type="Pfam" id="PF13649"/>
    </source>
</evidence>
<dbReference type="Gene3D" id="3.30.1040.60">
    <property type="match status" value="1"/>
</dbReference>
<feature type="domain" description="Methyltransferase" evidence="1">
    <location>
        <begin position="77"/>
        <end position="175"/>
    </location>
</feature>
<sequence>MPARILACMTDQMARAAVRTTRADVLLASAGERGVLCDFYSETAADIYQDIMGDGDKDGSPEAGEYATHIRPESGPVLELAAGTGRLTFPLLDLGLEVTALELSTAMLGALQKRLAEAPVEIQDRCTVVHGDMSAFALDTRFGTVMISSGSINVLDDADRPGVYASVREHLAPGGRFLLGVAVSEAVGPDEVERRQELPGRSGRRYVLHARRSPAEEIHEITIYPADEAADPFLVCTNRVRLLKEDQVVRELEQAGFDVIARTPFASQGAEGVLLLEAVVRG</sequence>
<dbReference type="AlphaFoldDB" id="B7T196"/>
<dbReference type="Gene3D" id="6.20.160.20">
    <property type="match status" value="1"/>
</dbReference>
<organism evidence="2">
    <name type="scientific">uncultured soil bacterium</name>
    <dbReference type="NCBI Taxonomy" id="164851"/>
    <lineage>
        <taxon>Bacteria</taxon>
        <taxon>environmental samples</taxon>
    </lineage>
</organism>
<dbReference type="CDD" id="cd02440">
    <property type="entry name" value="AdoMet_MTases"/>
    <property type="match status" value="1"/>
</dbReference>
<reference evidence="2" key="1">
    <citation type="journal article" date="2008" name="Proc. Natl. Acad. Sci. U.S.A.">
        <title>Cloning and characterization of new glycopeptide gene clusters found in an environmental DNA megalibrary.</title>
        <authorList>
            <person name="Banik J.J."/>
            <person name="Brady S.F."/>
        </authorList>
    </citation>
    <scope>NUCLEOTIDE SEQUENCE</scope>
</reference>
<proteinExistence type="predicted"/>
<dbReference type="InterPro" id="IPR041698">
    <property type="entry name" value="Methyltransf_25"/>
</dbReference>
<evidence type="ECO:0000313" key="2">
    <source>
        <dbReference type="EMBL" id="ACJ60966.1"/>
    </source>
</evidence>
<dbReference type="EMBL" id="EU874252">
    <property type="protein sequence ID" value="ACJ60966.1"/>
    <property type="molecule type" value="Genomic_DNA"/>
</dbReference>